<dbReference type="SUPFAM" id="SSF49562">
    <property type="entry name" value="C2 domain (Calcium/lipid-binding domain, CaLB)"/>
    <property type="match status" value="1"/>
</dbReference>
<dbReference type="SMART" id="SM00239">
    <property type="entry name" value="C2"/>
    <property type="match status" value="1"/>
</dbReference>
<dbReference type="Pfam" id="PF00168">
    <property type="entry name" value="C2"/>
    <property type="match status" value="1"/>
</dbReference>
<keyword evidence="2" id="KW-1133">Transmembrane helix</keyword>
<name>A0A8J1TX03_OWEFU</name>
<feature type="compositionally biased region" description="Basic and acidic residues" evidence="1">
    <location>
        <begin position="725"/>
        <end position="734"/>
    </location>
</feature>
<reference evidence="3" key="1">
    <citation type="submission" date="2022-03" db="EMBL/GenBank/DDBJ databases">
        <authorList>
            <person name="Martin C."/>
        </authorList>
    </citation>
    <scope>NUCLEOTIDE SEQUENCE</scope>
</reference>
<organism evidence="3 4">
    <name type="scientific">Owenia fusiformis</name>
    <name type="common">Polychaete worm</name>
    <dbReference type="NCBI Taxonomy" id="6347"/>
    <lineage>
        <taxon>Eukaryota</taxon>
        <taxon>Metazoa</taxon>
        <taxon>Spiralia</taxon>
        <taxon>Lophotrochozoa</taxon>
        <taxon>Annelida</taxon>
        <taxon>Polychaeta</taxon>
        <taxon>Sedentaria</taxon>
        <taxon>Canalipalpata</taxon>
        <taxon>Sabellida</taxon>
        <taxon>Oweniida</taxon>
        <taxon>Oweniidae</taxon>
        <taxon>Owenia</taxon>
    </lineage>
</organism>
<gene>
    <name evidence="3" type="ORF">OFUS_LOCUS21116</name>
</gene>
<protein>
    <submittedName>
        <fullName evidence="3">Uncharacterized protein</fullName>
    </submittedName>
</protein>
<feature type="compositionally biased region" description="Basic and acidic residues" evidence="1">
    <location>
        <begin position="744"/>
        <end position="755"/>
    </location>
</feature>
<proteinExistence type="predicted"/>
<keyword evidence="2" id="KW-0812">Transmembrane</keyword>
<dbReference type="CDD" id="cd08678">
    <property type="entry name" value="C2_C21orf25-like"/>
    <property type="match status" value="1"/>
</dbReference>
<dbReference type="PANTHER" id="PTHR21119">
    <property type="entry name" value="C2 DOMAIN-CONTAINING PROTEIN"/>
    <property type="match status" value="1"/>
</dbReference>
<keyword evidence="2" id="KW-0472">Membrane</keyword>
<dbReference type="Pfam" id="PF18696">
    <property type="entry name" value="SMP_C2CD2L"/>
    <property type="match status" value="1"/>
</dbReference>
<dbReference type="EMBL" id="CAIIXF020000010">
    <property type="protein sequence ID" value="CAH1796736.1"/>
    <property type="molecule type" value="Genomic_DNA"/>
</dbReference>
<evidence type="ECO:0000256" key="1">
    <source>
        <dbReference type="SAM" id="MobiDB-lite"/>
    </source>
</evidence>
<feature type="compositionally biased region" description="Polar residues" evidence="1">
    <location>
        <begin position="652"/>
        <end position="676"/>
    </location>
</feature>
<evidence type="ECO:0000313" key="4">
    <source>
        <dbReference type="Proteomes" id="UP000749559"/>
    </source>
</evidence>
<dbReference type="InterPro" id="IPR000008">
    <property type="entry name" value="C2_dom"/>
</dbReference>
<comment type="caution">
    <text evidence="3">The sequence shown here is derived from an EMBL/GenBank/DDBJ whole genome shotgun (WGS) entry which is preliminary data.</text>
</comment>
<accession>A0A8J1TX03</accession>
<dbReference type="PANTHER" id="PTHR21119:SF5">
    <property type="entry name" value="C2 DOMAIN-CONTAINING PROTEIN"/>
    <property type="match status" value="1"/>
</dbReference>
<dbReference type="InterPro" id="IPR039934">
    <property type="entry name" value="C2CD2/C2CD2L"/>
</dbReference>
<dbReference type="InterPro" id="IPR040885">
    <property type="entry name" value="SMP_C2CD2L"/>
</dbReference>
<evidence type="ECO:0000313" key="3">
    <source>
        <dbReference type="EMBL" id="CAH1796736.1"/>
    </source>
</evidence>
<feature type="compositionally biased region" description="Polar residues" evidence="1">
    <location>
        <begin position="566"/>
        <end position="578"/>
    </location>
</feature>
<dbReference type="InterPro" id="IPR035892">
    <property type="entry name" value="C2_domain_sf"/>
</dbReference>
<dbReference type="AlphaFoldDB" id="A0A8J1TX03"/>
<dbReference type="PROSITE" id="PS50004">
    <property type="entry name" value="C2"/>
    <property type="match status" value="1"/>
</dbReference>
<evidence type="ECO:0000256" key="2">
    <source>
        <dbReference type="SAM" id="Phobius"/>
    </source>
</evidence>
<dbReference type="Proteomes" id="UP000749559">
    <property type="component" value="Unassembled WGS sequence"/>
</dbReference>
<feature type="region of interest" description="Disordered" evidence="1">
    <location>
        <begin position="547"/>
        <end position="755"/>
    </location>
</feature>
<feature type="transmembrane region" description="Helical" evidence="2">
    <location>
        <begin position="44"/>
        <end position="68"/>
    </location>
</feature>
<keyword evidence="4" id="KW-1185">Reference proteome</keyword>
<dbReference type="OrthoDB" id="9976063at2759"/>
<feature type="compositionally biased region" description="Low complexity" evidence="1">
    <location>
        <begin position="714"/>
        <end position="724"/>
    </location>
</feature>
<dbReference type="Gene3D" id="2.60.40.150">
    <property type="entry name" value="C2 domain"/>
    <property type="match status" value="1"/>
</dbReference>
<feature type="compositionally biased region" description="Low complexity" evidence="1">
    <location>
        <begin position="586"/>
        <end position="597"/>
    </location>
</feature>
<feature type="compositionally biased region" description="Basic residues" evidence="1">
    <location>
        <begin position="607"/>
        <end position="628"/>
    </location>
</feature>
<sequence length="755" mass="84208">MVDITARLVWYKLGETYSNMADAASNAQTWYTTMDWEKVDLLDAFFIGVVVLTVVSYGVLTVVFSLFGKQIKDWQKPKPRWSETGEGSSPNFGESCQWVNSAVNWLYLHYTTTPDFLQAWLNALNEASRQHGENVQVKFDCIQPGSLPPKVTNVHTDVGPSDTLNIRAKIETKELSFMVGVLHQIMDTISVTNCSVSIEKLNAEVKTVASMENDNVSLAVSLHGAPEMKLRIKPHSQNYDLNISRVETAIIKAIHSAVTILNVSKGTMGSFYGSPPTSPNSPASMMTPNFPVNEVIQKTDDLHLHSANIAKVPGNRRLLVKIIKANGLRQADYGSTDPYVVIELDEPLQKHTTSVVKSTVNPFWDEHFLFDLGDNTSEVMFEVYDREKPPGEDFLGCNIVHMEELRRNPSSRQIIPLLPRPDKTEVVSGSITIEFLFLEPAEAALYQNEDLSSPRRQVETARHVTPSGTVITTTTTTTERPRDMKYETSINDSPNLVIKRDIGRTDGVSTSPVGNRTRKVSDSYESSITSELVQVNGDETVADTAVRQLTTQRDSRPRTPTRTSTLVITSVQRMTDSSPTEDKDALSATSAVSSTSTERVTPTVQNKKNKSLKNTLKKRFSRLRKPRSHSADRASSMREGTLSPPTMKVTGPKTTENNNASLMDMSTNSEFDNSTMDDIDHLQVPEQNLKKQRSNSFSNSLKKLFKRKKRDGASVSRESSLSRQSQREYGDHSPEPSPVAQRDPIMHDPSRSRYS</sequence>